<dbReference type="GO" id="GO:0016987">
    <property type="term" value="F:sigma factor activity"/>
    <property type="evidence" value="ECO:0007669"/>
    <property type="project" value="UniProtKB-KW"/>
</dbReference>
<dbReference type="InterPro" id="IPR013325">
    <property type="entry name" value="RNA_pol_sigma_r2"/>
</dbReference>
<feature type="region of interest" description="Disordered" evidence="6">
    <location>
        <begin position="56"/>
        <end position="120"/>
    </location>
</feature>
<dbReference type="InterPro" id="IPR036388">
    <property type="entry name" value="WH-like_DNA-bd_sf"/>
</dbReference>
<dbReference type="Gene3D" id="3.30.565.10">
    <property type="entry name" value="Histidine kinase-like ATPase, C-terminal domain"/>
    <property type="match status" value="1"/>
</dbReference>
<evidence type="ECO:0000313" key="10">
    <source>
        <dbReference type="EMBL" id="NNG37160.1"/>
    </source>
</evidence>
<dbReference type="GO" id="GO:0003677">
    <property type="term" value="F:DNA binding"/>
    <property type="evidence" value="ECO:0007669"/>
    <property type="project" value="UniProtKB-KW"/>
</dbReference>
<feature type="domain" description="Histidine kinase/HSP90-like ATPase" evidence="9">
    <location>
        <begin position="343"/>
        <end position="458"/>
    </location>
</feature>
<protein>
    <submittedName>
        <fullName evidence="10">Sigma-70 family RNA polymerase sigma factor</fullName>
    </submittedName>
</protein>
<feature type="compositionally biased region" description="Pro residues" evidence="6">
    <location>
        <begin position="72"/>
        <end position="88"/>
    </location>
</feature>
<keyword evidence="5" id="KW-0804">Transcription</keyword>
<feature type="domain" description="RNA polymerase sigma factor 70 region 4 type 2" evidence="8">
    <location>
        <begin position="217"/>
        <end position="268"/>
    </location>
</feature>
<dbReference type="GO" id="GO:0006352">
    <property type="term" value="P:DNA-templated transcription initiation"/>
    <property type="evidence" value="ECO:0007669"/>
    <property type="project" value="InterPro"/>
</dbReference>
<dbReference type="EMBL" id="JABEND010000010">
    <property type="protein sequence ID" value="NNG37160.1"/>
    <property type="molecule type" value="Genomic_DNA"/>
</dbReference>
<evidence type="ECO:0000259" key="9">
    <source>
        <dbReference type="Pfam" id="PF13581"/>
    </source>
</evidence>
<evidence type="ECO:0000256" key="4">
    <source>
        <dbReference type="ARBA" id="ARBA00023125"/>
    </source>
</evidence>
<sequence>MSGCRRPVAALRPGGGAAGNRTDRPDGKNISAAPAGLRCRDDDRCALRLGHDERVTVARSSDAGGEQQAPTSVPPPAAVPPTPVPTAAPLPDVSELTVAPGPARSDGPDPDARAGSRAATEPITHLIPIVRRIVHARLGGDPLADDLVQETLTRVMTAIDRIDASMLEPYAISTARNVLANHWRGQDRERRNQHRALEIAIDGPSDSALLAGEDRSAMATALSKLSERDRALVLAHEVSGVDTATLAARDGSTPGAVAAQLSRARAKLRIEYLLAAEHVELPTPQCRAVLLALSAADRRRQRQLDAARHLLQCNVCAQLSTPLLARGKTSDDQITVGISVDADIVTARQAARELASRLSFSATALTTIATAVSEIARNIVRFAGQGEIVVELLRRPRAGVQIVARDAGPGIVDTQAALTEGYSTYHGLGLGLPGARRLMDEFQLVSEPGRGTTVTMTKWDSR</sequence>
<dbReference type="PANTHER" id="PTHR43133:SF8">
    <property type="entry name" value="RNA POLYMERASE SIGMA FACTOR HI_1459-RELATED"/>
    <property type="match status" value="1"/>
</dbReference>
<evidence type="ECO:0000256" key="3">
    <source>
        <dbReference type="ARBA" id="ARBA00023082"/>
    </source>
</evidence>
<dbReference type="NCBIfam" id="TIGR02937">
    <property type="entry name" value="sigma70-ECF"/>
    <property type="match status" value="1"/>
</dbReference>
<reference evidence="10 11" key="1">
    <citation type="submission" date="2020-05" db="EMBL/GenBank/DDBJ databases">
        <title>Nakamurella sp. DB0629 isolated from air conditioner.</title>
        <authorList>
            <person name="Kim D.H."/>
            <person name="Kim D.-U."/>
        </authorList>
    </citation>
    <scope>NUCLEOTIDE SEQUENCE [LARGE SCALE GENOMIC DNA]</scope>
    <source>
        <strain evidence="10 11">DB0629</strain>
    </source>
</reference>
<dbReference type="Pfam" id="PF08281">
    <property type="entry name" value="Sigma70_r4_2"/>
    <property type="match status" value="1"/>
</dbReference>
<accession>A0A849AFB4</accession>
<proteinExistence type="inferred from homology"/>
<dbReference type="InterPro" id="IPR003594">
    <property type="entry name" value="HATPase_dom"/>
</dbReference>
<dbReference type="Pfam" id="PF04542">
    <property type="entry name" value="Sigma70_r2"/>
    <property type="match status" value="1"/>
</dbReference>
<dbReference type="SUPFAM" id="SSF88946">
    <property type="entry name" value="Sigma2 domain of RNA polymerase sigma factors"/>
    <property type="match status" value="1"/>
</dbReference>
<dbReference type="Gene3D" id="1.10.1740.10">
    <property type="match status" value="1"/>
</dbReference>
<comment type="caution">
    <text evidence="10">The sequence shown here is derived from an EMBL/GenBank/DDBJ whole genome shotgun (WGS) entry which is preliminary data.</text>
</comment>
<dbReference type="PANTHER" id="PTHR43133">
    <property type="entry name" value="RNA POLYMERASE ECF-TYPE SIGMA FACTO"/>
    <property type="match status" value="1"/>
</dbReference>
<dbReference type="InterPro" id="IPR039425">
    <property type="entry name" value="RNA_pol_sigma-70-like"/>
</dbReference>
<dbReference type="InterPro" id="IPR014284">
    <property type="entry name" value="RNA_pol_sigma-70_dom"/>
</dbReference>
<dbReference type="Pfam" id="PF13581">
    <property type="entry name" value="HATPase_c_2"/>
    <property type="match status" value="1"/>
</dbReference>
<evidence type="ECO:0000313" key="11">
    <source>
        <dbReference type="Proteomes" id="UP000562984"/>
    </source>
</evidence>
<feature type="domain" description="RNA polymerase sigma-70 region 2" evidence="7">
    <location>
        <begin position="124"/>
        <end position="188"/>
    </location>
</feature>
<name>A0A849AFB4_9ACTN</name>
<dbReference type="SUPFAM" id="SSF88659">
    <property type="entry name" value="Sigma3 and sigma4 domains of RNA polymerase sigma factors"/>
    <property type="match status" value="1"/>
</dbReference>
<keyword evidence="11" id="KW-1185">Reference proteome</keyword>
<dbReference type="InterPro" id="IPR013324">
    <property type="entry name" value="RNA_pol_sigma_r3/r4-like"/>
</dbReference>
<dbReference type="Proteomes" id="UP000562984">
    <property type="component" value="Unassembled WGS sequence"/>
</dbReference>
<evidence type="ECO:0000259" key="7">
    <source>
        <dbReference type="Pfam" id="PF04542"/>
    </source>
</evidence>
<dbReference type="InterPro" id="IPR013249">
    <property type="entry name" value="RNA_pol_sigma70_r4_t2"/>
</dbReference>
<keyword evidence="3" id="KW-0731">Sigma factor</keyword>
<evidence type="ECO:0000256" key="1">
    <source>
        <dbReference type="ARBA" id="ARBA00010641"/>
    </source>
</evidence>
<keyword evidence="4" id="KW-0238">DNA-binding</keyword>
<gene>
    <name evidence="10" type="ORF">HKD39_15900</name>
</gene>
<dbReference type="Gene3D" id="1.10.10.10">
    <property type="entry name" value="Winged helix-like DNA-binding domain superfamily/Winged helix DNA-binding domain"/>
    <property type="match status" value="1"/>
</dbReference>
<organism evidence="10 11">
    <name type="scientific">Nakamurella aerolata</name>
    <dbReference type="NCBI Taxonomy" id="1656892"/>
    <lineage>
        <taxon>Bacteria</taxon>
        <taxon>Bacillati</taxon>
        <taxon>Actinomycetota</taxon>
        <taxon>Actinomycetes</taxon>
        <taxon>Nakamurellales</taxon>
        <taxon>Nakamurellaceae</taxon>
        <taxon>Nakamurella</taxon>
    </lineage>
</organism>
<dbReference type="CDD" id="cd16934">
    <property type="entry name" value="HATPase_RsbT-like"/>
    <property type="match status" value="1"/>
</dbReference>
<dbReference type="AlphaFoldDB" id="A0A849AFB4"/>
<keyword evidence="2" id="KW-0805">Transcription regulation</keyword>
<dbReference type="InterPro" id="IPR007627">
    <property type="entry name" value="RNA_pol_sigma70_r2"/>
</dbReference>
<dbReference type="InterPro" id="IPR036890">
    <property type="entry name" value="HATPase_C_sf"/>
</dbReference>
<evidence type="ECO:0000256" key="5">
    <source>
        <dbReference type="ARBA" id="ARBA00023163"/>
    </source>
</evidence>
<evidence type="ECO:0000259" key="8">
    <source>
        <dbReference type="Pfam" id="PF08281"/>
    </source>
</evidence>
<evidence type="ECO:0000256" key="2">
    <source>
        <dbReference type="ARBA" id="ARBA00023015"/>
    </source>
</evidence>
<evidence type="ECO:0000256" key="6">
    <source>
        <dbReference type="SAM" id="MobiDB-lite"/>
    </source>
</evidence>
<comment type="similarity">
    <text evidence="1">Belongs to the sigma-70 factor family. ECF subfamily.</text>
</comment>
<feature type="region of interest" description="Disordered" evidence="6">
    <location>
        <begin position="1"/>
        <end position="36"/>
    </location>
</feature>
<dbReference type="SUPFAM" id="SSF55874">
    <property type="entry name" value="ATPase domain of HSP90 chaperone/DNA topoisomerase II/histidine kinase"/>
    <property type="match status" value="1"/>
</dbReference>